<dbReference type="Proteomes" id="UP001487740">
    <property type="component" value="Unassembled WGS sequence"/>
</dbReference>
<proteinExistence type="predicted"/>
<evidence type="ECO:0000256" key="1">
    <source>
        <dbReference type="SAM" id="MobiDB-lite"/>
    </source>
</evidence>
<organism evidence="3 4">
    <name type="scientific">Scylla paramamosain</name>
    <name type="common">Mud crab</name>
    <dbReference type="NCBI Taxonomy" id="85552"/>
    <lineage>
        <taxon>Eukaryota</taxon>
        <taxon>Metazoa</taxon>
        <taxon>Ecdysozoa</taxon>
        <taxon>Arthropoda</taxon>
        <taxon>Crustacea</taxon>
        <taxon>Multicrustacea</taxon>
        <taxon>Malacostraca</taxon>
        <taxon>Eumalacostraca</taxon>
        <taxon>Eucarida</taxon>
        <taxon>Decapoda</taxon>
        <taxon>Pleocyemata</taxon>
        <taxon>Brachyura</taxon>
        <taxon>Eubrachyura</taxon>
        <taxon>Portunoidea</taxon>
        <taxon>Portunidae</taxon>
        <taxon>Portuninae</taxon>
        <taxon>Scylla</taxon>
    </lineage>
</organism>
<evidence type="ECO:0000313" key="4">
    <source>
        <dbReference type="Proteomes" id="UP001487740"/>
    </source>
</evidence>
<protein>
    <submittedName>
        <fullName evidence="3">Uncharacterized protein</fullName>
    </submittedName>
</protein>
<reference evidence="3 4" key="1">
    <citation type="submission" date="2023-03" db="EMBL/GenBank/DDBJ databases">
        <title>High-quality genome of Scylla paramamosain provides insights in environmental adaptation.</title>
        <authorList>
            <person name="Zhang L."/>
        </authorList>
    </citation>
    <scope>NUCLEOTIDE SEQUENCE [LARGE SCALE GENOMIC DNA]</scope>
    <source>
        <strain evidence="3">LZ_2023a</strain>
        <tissue evidence="3">Muscle</tissue>
    </source>
</reference>
<dbReference type="EMBL" id="JARAKH010000044">
    <property type="protein sequence ID" value="KAK8378776.1"/>
    <property type="molecule type" value="Genomic_DNA"/>
</dbReference>
<feature type="compositionally biased region" description="Pro residues" evidence="1">
    <location>
        <begin position="154"/>
        <end position="180"/>
    </location>
</feature>
<keyword evidence="4" id="KW-1185">Reference proteome</keyword>
<evidence type="ECO:0000256" key="2">
    <source>
        <dbReference type="SAM" id="Phobius"/>
    </source>
</evidence>
<name>A0AAW0SUP7_SCYPA</name>
<feature type="region of interest" description="Disordered" evidence="1">
    <location>
        <begin position="150"/>
        <end position="180"/>
    </location>
</feature>
<sequence>MLASERIEEVLRVVGCGRRSLPLFLVLGLANMVQIQFITVSLINITLPFRCHTSASLQLEDVVYPVPDSVSSDIEEDAFFSSSGGIKKMAPQDFFDSKCLEPSTPNNVLFRPQNSSASSSQVPPGLHATGMASCPYIQYDDSQYISTIVSKRLLPPPPPSPPDPQPSPPGPPHSAPRPCP</sequence>
<evidence type="ECO:0000313" key="3">
    <source>
        <dbReference type="EMBL" id="KAK8378776.1"/>
    </source>
</evidence>
<accession>A0AAW0SUP7</accession>
<dbReference type="AlphaFoldDB" id="A0AAW0SUP7"/>
<gene>
    <name evidence="3" type="ORF">O3P69_009474</name>
</gene>
<feature type="transmembrane region" description="Helical" evidence="2">
    <location>
        <begin position="21"/>
        <end position="43"/>
    </location>
</feature>
<keyword evidence="2" id="KW-0812">Transmembrane</keyword>
<keyword evidence="2" id="KW-1133">Transmembrane helix</keyword>
<comment type="caution">
    <text evidence="3">The sequence shown here is derived from an EMBL/GenBank/DDBJ whole genome shotgun (WGS) entry which is preliminary data.</text>
</comment>
<keyword evidence="2" id="KW-0472">Membrane</keyword>